<comment type="caution">
    <text evidence="2">The sequence shown here is derived from an EMBL/GenBank/DDBJ whole genome shotgun (WGS) entry which is preliminary data.</text>
</comment>
<evidence type="ECO:0000313" key="2">
    <source>
        <dbReference type="EMBL" id="MCE3050451.1"/>
    </source>
</evidence>
<keyword evidence="3" id="KW-1185">Reference proteome</keyword>
<dbReference type="EMBL" id="JACEIK010007587">
    <property type="protein sequence ID" value="MCE3050451.1"/>
    <property type="molecule type" value="Genomic_DNA"/>
</dbReference>
<reference evidence="2 3" key="1">
    <citation type="journal article" date="2021" name="BMC Genomics">
        <title>Datura genome reveals duplications of psychoactive alkaloid biosynthetic genes and high mutation rate following tissue culture.</title>
        <authorList>
            <person name="Rajewski A."/>
            <person name="Carter-House D."/>
            <person name="Stajich J."/>
            <person name="Litt A."/>
        </authorList>
    </citation>
    <scope>NUCLEOTIDE SEQUENCE [LARGE SCALE GENOMIC DNA]</scope>
    <source>
        <strain evidence="2">AR-01</strain>
    </source>
</reference>
<proteinExistence type="predicted"/>
<gene>
    <name evidence="2" type="ORF">HAX54_047226</name>
</gene>
<accession>A0ABS8WI11</accession>
<sequence length="191" mass="21823">MEPKVNKGKGVGSYSHGSKRSRRTSEDEHEDVRMAPPPLRLYGLRSVTEKEGKKWFKEHKESKYPHDMFNDRNFLSLAFTHMLDRILTLGLGFSKSKKGQNFGFGGLLTRFLCGHDIEEEEADYRTSYDPRGIDVTKMKEPEGINGPDTRSLLMMMWNEMARVDSHIESSDDNEEDSAIGEVALAPTYDEE</sequence>
<evidence type="ECO:0000256" key="1">
    <source>
        <dbReference type="SAM" id="MobiDB-lite"/>
    </source>
</evidence>
<feature type="region of interest" description="Disordered" evidence="1">
    <location>
        <begin position="165"/>
        <end position="191"/>
    </location>
</feature>
<feature type="compositionally biased region" description="Basic and acidic residues" evidence="1">
    <location>
        <begin position="23"/>
        <end position="33"/>
    </location>
</feature>
<evidence type="ECO:0000313" key="3">
    <source>
        <dbReference type="Proteomes" id="UP000823775"/>
    </source>
</evidence>
<organism evidence="2 3">
    <name type="scientific">Datura stramonium</name>
    <name type="common">Jimsonweed</name>
    <name type="synonym">Common thornapple</name>
    <dbReference type="NCBI Taxonomy" id="4076"/>
    <lineage>
        <taxon>Eukaryota</taxon>
        <taxon>Viridiplantae</taxon>
        <taxon>Streptophyta</taxon>
        <taxon>Embryophyta</taxon>
        <taxon>Tracheophyta</taxon>
        <taxon>Spermatophyta</taxon>
        <taxon>Magnoliopsida</taxon>
        <taxon>eudicotyledons</taxon>
        <taxon>Gunneridae</taxon>
        <taxon>Pentapetalae</taxon>
        <taxon>asterids</taxon>
        <taxon>lamiids</taxon>
        <taxon>Solanales</taxon>
        <taxon>Solanaceae</taxon>
        <taxon>Solanoideae</taxon>
        <taxon>Datureae</taxon>
        <taxon>Datura</taxon>
    </lineage>
</organism>
<dbReference type="Proteomes" id="UP000823775">
    <property type="component" value="Unassembled WGS sequence"/>
</dbReference>
<protein>
    <submittedName>
        <fullName evidence="2">Uncharacterized protein</fullName>
    </submittedName>
</protein>
<feature type="region of interest" description="Disordered" evidence="1">
    <location>
        <begin position="1"/>
        <end position="37"/>
    </location>
</feature>
<name>A0ABS8WI11_DATST</name>